<sequence>MLALSGTDDAVRAVFVVCSDLHGLYRILRDAISKWKKEGPAVQKRGQQILTKLSEEGIVNETELHFHMDRDLRRI</sequence>
<protein>
    <submittedName>
        <fullName evidence="1">Uncharacterized protein</fullName>
    </submittedName>
</protein>
<accession>A0ABQ9XRV3</accession>
<comment type="caution">
    <text evidence="1">The sequence shown here is derived from an EMBL/GenBank/DDBJ whole genome shotgun (WGS) entry which is preliminary data.</text>
</comment>
<reference evidence="1 2" key="1">
    <citation type="journal article" date="2022" name="bioRxiv">
        <title>Genomics of Preaxostyla Flagellates Illuminates Evolutionary Transitions and the Path Towards Mitochondrial Loss.</title>
        <authorList>
            <person name="Novak L.V.F."/>
            <person name="Treitli S.C."/>
            <person name="Pyrih J."/>
            <person name="Halakuc P."/>
            <person name="Pipaliya S.V."/>
            <person name="Vacek V."/>
            <person name="Brzon O."/>
            <person name="Soukal P."/>
            <person name="Eme L."/>
            <person name="Dacks J.B."/>
            <person name="Karnkowska A."/>
            <person name="Elias M."/>
            <person name="Hampl V."/>
        </authorList>
    </citation>
    <scope>NUCLEOTIDE SEQUENCE [LARGE SCALE GENOMIC DNA]</scope>
    <source>
        <strain evidence="1">NAU3</strain>
        <tissue evidence="1">Gut</tissue>
    </source>
</reference>
<evidence type="ECO:0000313" key="2">
    <source>
        <dbReference type="Proteomes" id="UP001281761"/>
    </source>
</evidence>
<organism evidence="1 2">
    <name type="scientific">Blattamonas nauphoetae</name>
    <dbReference type="NCBI Taxonomy" id="2049346"/>
    <lineage>
        <taxon>Eukaryota</taxon>
        <taxon>Metamonada</taxon>
        <taxon>Preaxostyla</taxon>
        <taxon>Oxymonadida</taxon>
        <taxon>Blattamonas</taxon>
    </lineage>
</organism>
<proteinExistence type="predicted"/>
<dbReference type="Proteomes" id="UP001281761">
    <property type="component" value="Unassembled WGS sequence"/>
</dbReference>
<name>A0ABQ9XRV3_9EUKA</name>
<dbReference type="EMBL" id="JARBJD010000094">
    <property type="protein sequence ID" value="KAK2953216.1"/>
    <property type="molecule type" value="Genomic_DNA"/>
</dbReference>
<gene>
    <name evidence="1" type="ORF">BLNAU_11842</name>
</gene>
<evidence type="ECO:0000313" key="1">
    <source>
        <dbReference type="EMBL" id="KAK2953216.1"/>
    </source>
</evidence>
<keyword evidence="2" id="KW-1185">Reference proteome</keyword>